<gene>
    <name evidence="1" type="ORF">ILYODFUR_017203</name>
</gene>
<dbReference type="Proteomes" id="UP001482620">
    <property type="component" value="Unassembled WGS sequence"/>
</dbReference>
<proteinExistence type="predicted"/>
<dbReference type="EMBL" id="JAHRIQ010024775">
    <property type="protein sequence ID" value="MEQ2229266.1"/>
    <property type="molecule type" value="Genomic_DNA"/>
</dbReference>
<accession>A0ABV0TB42</accession>
<keyword evidence="2" id="KW-1185">Reference proteome</keyword>
<reference evidence="1 2" key="1">
    <citation type="submission" date="2021-06" db="EMBL/GenBank/DDBJ databases">
        <authorList>
            <person name="Palmer J.M."/>
        </authorList>
    </citation>
    <scope>NUCLEOTIDE SEQUENCE [LARGE SCALE GENOMIC DNA]</scope>
    <source>
        <strain evidence="2">if_2019</strain>
        <tissue evidence="1">Muscle</tissue>
    </source>
</reference>
<sequence>MGEALFCSGRYKKSFIPPQRGEEEVGDLALLSTISPLKSRFPDTREGLLVRGSDALVVPGSPGAMLNSPHVQREVILGRTTLCHQALQQCHPTLHSTLSVSPNTQRCPIAYLVPGETEKIKEGRKPPYKKR</sequence>
<evidence type="ECO:0000313" key="2">
    <source>
        <dbReference type="Proteomes" id="UP001482620"/>
    </source>
</evidence>
<evidence type="ECO:0000313" key="1">
    <source>
        <dbReference type="EMBL" id="MEQ2229266.1"/>
    </source>
</evidence>
<protein>
    <submittedName>
        <fullName evidence="1">Uncharacterized protein</fullName>
    </submittedName>
</protein>
<organism evidence="1 2">
    <name type="scientific">Ilyodon furcidens</name>
    <name type="common">goldbreast splitfin</name>
    <dbReference type="NCBI Taxonomy" id="33524"/>
    <lineage>
        <taxon>Eukaryota</taxon>
        <taxon>Metazoa</taxon>
        <taxon>Chordata</taxon>
        <taxon>Craniata</taxon>
        <taxon>Vertebrata</taxon>
        <taxon>Euteleostomi</taxon>
        <taxon>Actinopterygii</taxon>
        <taxon>Neopterygii</taxon>
        <taxon>Teleostei</taxon>
        <taxon>Neoteleostei</taxon>
        <taxon>Acanthomorphata</taxon>
        <taxon>Ovalentaria</taxon>
        <taxon>Atherinomorphae</taxon>
        <taxon>Cyprinodontiformes</taxon>
        <taxon>Goodeidae</taxon>
        <taxon>Ilyodon</taxon>
    </lineage>
</organism>
<comment type="caution">
    <text evidence="1">The sequence shown here is derived from an EMBL/GenBank/DDBJ whole genome shotgun (WGS) entry which is preliminary data.</text>
</comment>
<name>A0ABV0TB42_9TELE</name>